<keyword evidence="2" id="KW-0238">DNA-binding</keyword>
<dbReference type="InterPro" id="IPR036388">
    <property type="entry name" value="WH-like_DNA-bd_sf"/>
</dbReference>
<sequence>MRPLVATEQLRHSISSGQFPPGQKLNETDLAATLGISRNTLRESFATLTSQGILTYIPNRGVFISSPTLSQMRDIYISRAHLEPAALLWGDHLDAAALDTIVSTAEAALAAGDFHAVADANQLFHRQVVDASGSDISNEFMSRILALMRLAFLGISEHMPDFHAEFVAQNRHVADLVAANDRPRAADTLRSYLLQTRERLASFLTEDPVYGA</sequence>
<dbReference type="Gene3D" id="1.10.10.10">
    <property type="entry name" value="Winged helix-like DNA-binding domain superfamily/Winged helix DNA-binding domain"/>
    <property type="match status" value="1"/>
</dbReference>
<dbReference type="OrthoDB" id="5243844at2"/>
<dbReference type="EMBL" id="CP011545">
    <property type="protein sequence ID" value="AKK07954.1"/>
    <property type="molecule type" value="Genomic_DNA"/>
</dbReference>
<feature type="domain" description="HTH gntR-type" evidence="4">
    <location>
        <begin position="1"/>
        <end position="67"/>
    </location>
</feature>
<dbReference type="InterPro" id="IPR036390">
    <property type="entry name" value="WH_DNA-bd_sf"/>
</dbReference>
<dbReference type="Gene3D" id="1.20.120.530">
    <property type="entry name" value="GntR ligand-binding domain-like"/>
    <property type="match status" value="1"/>
</dbReference>
<evidence type="ECO:0000256" key="1">
    <source>
        <dbReference type="ARBA" id="ARBA00023015"/>
    </source>
</evidence>
<dbReference type="RefSeq" id="WP_047252390.1">
    <property type="nucleotide sequence ID" value="NZ_CP011545.1"/>
</dbReference>
<evidence type="ECO:0000313" key="6">
    <source>
        <dbReference type="Proteomes" id="UP000035540"/>
    </source>
</evidence>
<keyword evidence="3" id="KW-0804">Transcription</keyword>
<keyword evidence="1" id="KW-0805">Transcription regulation</keyword>
<dbReference type="CDD" id="cd07377">
    <property type="entry name" value="WHTH_GntR"/>
    <property type="match status" value="1"/>
</dbReference>
<evidence type="ECO:0000259" key="4">
    <source>
        <dbReference type="PROSITE" id="PS50949"/>
    </source>
</evidence>
<gene>
    <name evidence="5" type="primary">gntR3</name>
    <name evidence="5" type="ORF">CTEST_02495</name>
</gene>
<dbReference type="AlphaFoldDB" id="A0A0G3H3H1"/>
<evidence type="ECO:0000313" key="5">
    <source>
        <dbReference type="EMBL" id="AKK07954.1"/>
    </source>
</evidence>
<dbReference type="PROSITE" id="PS50949">
    <property type="entry name" value="HTH_GNTR"/>
    <property type="match status" value="1"/>
</dbReference>
<dbReference type="GO" id="GO:0003677">
    <property type="term" value="F:DNA binding"/>
    <property type="evidence" value="ECO:0007669"/>
    <property type="project" value="UniProtKB-KW"/>
</dbReference>
<dbReference type="KEGG" id="cted:CTEST_02495"/>
<dbReference type="PRINTS" id="PR00035">
    <property type="entry name" value="HTHGNTR"/>
</dbReference>
<dbReference type="InterPro" id="IPR011711">
    <property type="entry name" value="GntR_C"/>
</dbReference>
<dbReference type="GO" id="GO:0003700">
    <property type="term" value="F:DNA-binding transcription factor activity"/>
    <property type="evidence" value="ECO:0007669"/>
    <property type="project" value="InterPro"/>
</dbReference>
<evidence type="ECO:0000256" key="2">
    <source>
        <dbReference type="ARBA" id="ARBA00023125"/>
    </source>
</evidence>
<dbReference type="Pfam" id="PF07729">
    <property type="entry name" value="FCD"/>
    <property type="match status" value="1"/>
</dbReference>
<dbReference type="Pfam" id="PF00392">
    <property type="entry name" value="GntR"/>
    <property type="match status" value="1"/>
</dbReference>
<name>A0A0G3H3H1_9CORY</name>
<dbReference type="SMART" id="SM00345">
    <property type="entry name" value="HTH_GNTR"/>
    <property type="match status" value="1"/>
</dbReference>
<protein>
    <submittedName>
        <fullName evidence="5">Transcriptional regulator</fullName>
    </submittedName>
</protein>
<dbReference type="SUPFAM" id="SSF48008">
    <property type="entry name" value="GntR ligand-binding domain-like"/>
    <property type="match status" value="1"/>
</dbReference>
<evidence type="ECO:0000256" key="3">
    <source>
        <dbReference type="ARBA" id="ARBA00023163"/>
    </source>
</evidence>
<organism evidence="5 6">
    <name type="scientific">Corynebacterium testudinoris</name>
    <dbReference type="NCBI Taxonomy" id="136857"/>
    <lineage>
        <taxon>Bacteria</taxon>
        <taxon>Bacillati</taxon>
        <taxon>Actinomycetota</taxon>
        <taxon>Actinomycetes</taxon>
        <taxon>Mycobacteriales</taxon>
        <taxon>Corynebacteriaceae</taxon>
        <taxon>Corynebacterium</taxon>
    </lineage>
</organism>
<dbReference type="PATRIC" id="fig|136857.5.peg.489"/>
<reference evidence="5 6" key="1">
    <citation type="journal article" date="2015" name="Genome Announc.">
        <title>Complete Genome Sequence of the Type Strain Corynebacterium testudinoris DSM 44614, Recovered from Necrotic Lesions in the Mouth of a Tortoise.</title>
        <authorList>
            <person name="Ruckert C."/>
            <person name="Kriete M."/>
            <person name="Jaenicke S."/>
            <person name="Winkler A."/>
            <person name="Tauch A."/>
        </authorList>
    </citation>
    <scope>NUCLEOTIDE SEQUENCE [LARGE SCALE GENOMIC DNA]</scope>
    <source>
        <strain evidence="5 6">DSM 44614</strain>
    </source>
</reference>
<dbReference type="STRING" id="136857.CTEST_02495"/>
<dbReference type="SUPFAM" id="SSF46785">
    <property type="entry name" value="Winged helix' DNA-binding domain"/>
    <property type="match status" value="1"/>
</dbReference>
<keyword evidence="6" id="KW-1185">Reference proteome</keyword>
<dbReference type="SMART" id="SM00895">
    <property type="entry name" value="FCD"/>
    <property type="match status" value="1"/>
</dbReference>
<dbReference type="PANTHER" id="PTHR43537:SF5">
    <property type="entry name" value="UXU OPERON TRANSCRIPTIONAL REGULATOR"/>
    <property type="match status" value="1"/>
</dbReference>
<reference evidence="6" key="2">
    <citation type="submission" date="2015-05" db="EMBL/GenBank/DDBJ databases">
        <title>Complete genome sequence of Corynebacterium testudinoris DSM 44614, recovered from necrotic lesions in the mouth of a tortoise.</title>
        <authorList>
            <person name="Ruckert C."/>
            <person name="Albersmeier A."/>
            <person name="Winkler A."/>
            <person name="Tauch A."/>
        </authorList>
    </citation>
    <scope>NUCLEOTIDE SEQUENCE [LARGE SCALE GENOMIC DNA]</scope>
    <source>
        <strain evidence="6">DSM 44614</strain>
    </source>
</reference>
<dbReference type="Proteomes" id="UP000035540">
    <property type="component" value="Chromosome"/>
</dbReference>
<dbReference type="InterPro" id="IPR008920">
    <property type="entry name" value="TF_FadR/GntR_C"/>
</dbReference>
<dbReference type="InterPro" id="IPR000524">
    <property type="entry name" value="Tscrpt_reg_HTH_GntR"/>
</dbReference>
<proteinExistence type="predicted"/>
<dbReference type="PANTHER" id="PTHR43537">
    <property type="entry name" value="TRANSCRIPTIONAL REGULATOR, GNTR FAMILY"/>
    <property type="match status" value="1"/>
</dbReference>
<accession>A0A0G3H3H1</accession>